<evidence type="ECO:0000313" key="2">
    <source>
        <dbReference type="EMBL" id="GIX82342.1"/>
    </source>
</evidence>
<proteinExistence type="predicted"/>
<protein>
    <submittedName>
        <fullName evidence="2">Uncharacterized protein</fullName>
    </submittedName>
</protein>
<accession>A0AAV4NC10</accession>
<organism evidence="2 3">
    <name type="scientific">Caerostris darwini</name>
    <dbReference type="NCBI Taxonomy" id="1538125"/>
    <lineage>
        <taxon>Eukaryota</taxon>
        <taxon>Metazoa</taxon>
        <taxon>Ecdysozoa</taxon>
        <taxon>Arthropoda</taxon>
        <taxon>Chelicerata</taxon>
        <taxon>Arachnida</taxon>
        <taxon>Araneae</taxon>
        <taxon>Araneomorphae</taxon>
        <taxon>Entelegynae</taxon>
        <taxon>Araneoidea</taxon>
        <taxon>Araneidae</taxon>
        <taxon>Caerostris</taxon>
    </lineage>
</organism>
<gene>
    <name evidence="2" type="ORF">CDAR_77861</name>
</gene>
<feature type="region of interest" description="Disordered" evidence="1">
    <location>
        <begin position="106"/>
        <end position="127"/>
    </location>
</feature>
<feature type="region of interest" description="Disordered" evidence="1">
    <location>
        <begin position="62"/>
        <end position="81"/>
    </location>
</feature>
<sequence length="127" mass="14489">MKKKTSRLRVVRHHKSLRITNLRHEHMLHSEKQHFTLHRTTSSLSRALPLQNLQNLIHEECRARSGSPSSPLVTAETPGSRVDGEKLWSAKLNEASRRPLRLIQQQHPPPLGHVTHDGLPHCISHPS</sequence>
<reference evidence="2 3" key="1">
    <citation type="submission" date="2021-06" db="EMBL/GenBank/DDBJ databases">
        <title>Caerostris darwini draft genome.</title>
        <authorList>
            <person name="Kono N."/>
            <person name="Arakawa K."/>
        </authorList>
    </citation>
    <scope>NUCLEOTIDE SEQUENCE [LARGE SCALE GENOMIC DNA]</scope>
</reference>
<comment type="caution">
    <text evidence="2">The sequence shown here is derived from an EMBL/GenBank/DDBJ whole genome shotgun (WGS) entry which is preliminary data.</text>
</comment>
<evidence type="ECO:0000313" key="3">
    <source>
        <dbReference type="Proteomes" id="UP001054837"/>
    </source>
</evidence>
<dbReference type="Proteomes" id="UP001054837">
    <property type="component" value="Unassembled WGS sequence"/>
</dbReference>
<name>A0AAV4NC10_9ARAC</name>
<keyword evidence="3" id="KW-1185">Reference proteome</keyword>
<dbReference type="AlphaFoldDB" id="A0AAV4NC10"/>
<evidence type="ECO:0000256" key="1">
    <source>
        <dbReference type="SAM" id="MobiDB-lite"/>
    </source>
</evidence>
<dbReference type="EMBL" id="BPLQ01001507">
    <property type="protein sequence ID" value="GIX82342.1"/>
    <property type="molecule type" value="Genomic_DNA"/>
</dbReference>